<protein>
    <recommendedName>
        <fullName evidence="3">Arrestin-like N-terminal domain-containing protein</fullName>
    </recommendedName>
</protein>
<dbReference type="Proteomes" id="UP000053257">
    <property type="component" value="Unassembled WGS sequence"/>
</dbReference>
<dbReference type="EMBL" id="KN840527">
    <property type="protein sequence ID" value="KIP06043.1"/>
    <property type="molecule type" value="Genomic_DNA"/>
</dbReference>
<sequence>MAASIQIVPFSNALNMYGGPDRHAAYSLSGQVNVTFSSSSSLFERKRPTSLILQSLVVTFEGQTEMISEEMGYSALRLCSISQQLVPEDWIELSNEDSRDLSAPCTWSMVFNLTIPGWLPESSAFGDREGGTTYALHAFATIHNNDAAPSRAWLSTLCSPFQPSVQQIKAPRVPVPLIRYTASSSHASGSNAAIPSTHYEVAAQLDEAHGETRFPRELLSKIRMQMSAPEVVDVDDESVPITIRLRTNGLPESDCRRLRVTEFHVNVEQTEKYRSRPMATFTSQFPVPPAPAQPPCRPLLHPHPLHSLYDMGLTATQPNSQLLRSFSLLPYDGSGDYKIAGDGYIFAHDADAGSDGAQWFNLSTQVPLSSTQPEPTDWKTGRVIRASGLSPFLSVSHRMYVTLLCTYDVLGAGNSPERVTERLRFHIPLKFVRVSSSTSPCGSRSSTPALVGHVRAVSEASEGSVASLVDMPLLSAPYASSLPAYSQLYYANGDRKIDYSVPLPLYTPRTDKLQAYQNDDA</sequence>
<dbReference type="STRING" id="745531.A0A0C3PJ00"/>
<gene>
    <name evidence="1" type="ORF">PHLGIDRAFT_107449</name>
</gene>
<accession>A0A0C3PJ00</accession>
<evidence type="ECO:0008006" key="3">
    <source>
        <dbReference type="Google" id="ProtNLM"/>
    </source>
</evidence>
<evidence type="ECO:0000313" key="1">
    <source>
        <dbReference type="EMBL" id="KIP06043.1"/>
    </source>
</evidence>
<name>A0A0C3PJ00_PHLG1</name>
<dbReference type="HOGENOM" id="CLU_477327_0_0_1"/>
<keyword evidence="2" id="KW-1185">Reference proteome</keyword>
<proteinExistence type="predicted"/>
<evidence type="ECO:0000313" key="2">
    <source>
        <dbReference type="Proteomes" id="UP000053257"/>
    </source>
</evidence>
<organism evidence="1 2">
    <name type="scientific">Phlebiopsis gigantea (strain 11061_1 CR5-6)</name>
    <name type="common">White-rot fungus</name>
    <name type="synonym">Peniophora gigantea</name>
    <dbReference type="NCBI Taxonomy" id="745531"/>
    <lineage>
        <taxon>Eukaryota</taxon>
        <taxon>Fungi</taxon>
        <taxon>Dikarya</taxon>
        <taxon>Basidiomycota</taxon>
        <taxon>Agaricomycotina</taxon>
        <taxon>Agaricomycetes</taxon>
        <taxon>Polyporales</taxon>
        <taxon>Phanerochaetaceae</taxon>
        <taxon>Phlebiopsis</taxon>
    </lineage>
</organism>
<dbReference type="OrthoDB" id="1638493at2759"/>
<reference evidence="1 2" key="1">
    <citation type="journal article" date="2014" name="PLoS Genet.">
        <title>Analysis of the Phlebiopsis gigantea genome, transcriptome and secretome provides insight into its pioneer colonization strategies of wood.</title>
        <authorList>
            <person name="Hori C."/>
            <person name="Ishida T."/>
            <person name="Igarashi K."/>
            <person name="Samejima M."/>
            <person name="Suzuki H."/>
            <person name="Master E."/>
            <person name="Ferreira P."/>
            <person name="Ruiz-Duenas F.J."/>
            <person name="Held B."/>
            <person name="Canessa P."/>
            <person name="Larrondo L.F."/>
            <person name="Schmoll M."/>
            <person name="Druzhinina I.S."/>
            <person name="Kubicek C.P."/>
            <person name="Gaskell J.A."/>
            <person name="Kersten P."/>
            <person name="St John F."/>
            <person name="Glasner J."/>
            <person name="Sabat G."/>
            <person name="Splinter BonDurant S."/>
            <person name="Syed K."/>
            <person name="Yadav J."/>
            <person name="Mgbeahuruike A.C."/>
            <person name="Kovalchuk A."/>
            <person name="Asiegbu F.O."/>
            <person name="Lackner G."/>
            <person name="Hoffmeister D."/>
            <person name="Rencoret J."/>
            <person name="Gutierrez A."/>
            <person name="Sun H."/>
            <person name="Lindquist E."/>
            <person name="Barry K."/>
            <person name="Riley R."/>
            <person name="Grigoriev I.V."/>
            <person name="Henrissat B."/>
            <person name="Kues U."/>
            <person name="Berka R.M."/>
            <person name="Martinez A.T."/>
            <person name="Covert S.F."/>
            <person name="Blanchette R.A."/>
            <person name="Cullen D."/>
        </authorList>
    </citation>
    <scope>NUCLEOTIDE SEQUENCE [LARGE SCALE GENOMIC DNA]</scope>
    <source>
        <strain evidence="1 2">11061_1 CR5-6</strain>
    </source>
</reference>
<dbReference type="AlphaFoldDB" id="A0A0C3PJ00"/>